<dbReference type="RefSeq" id="WP_336350277.1">
    <property type="nucleotide sequence ID" value="NZ_JAZAQL010000002.1"/>
</dbReference>
<evidence type="ECO:0000313" key="2">
    <source>
        <dbReference type="EMBL" id="MFC6953316.1"/>
    </source>
</evidence>
<reference evidence="2 3" key="1">
    <citation type="journal article" date="2019" name="Int. J. Syst. Evol. Microbiol.">
        <title>The Global Catalogue of Microorganisms (GCM) 10K type strain sequencing project: providing services to taxonomists for standard genome sequencing and annotation.</title>
        <authorList>
            <consortium name="The Broad Institute Genomics Platform"/>
            <consortium name="The Broad Institute Genome Sequencing Center for Infectious Disease"/>
            <person name="Wu L."/>
            <person name="Ma J."/>
        </authorList>
    </citation>
    <scope>NUCLEOTIDE SEQUENCE [LARGE SCALE GENOMIC DNA]</scope>
    <source>
        <strain evidence="2 3">GX26</strain>
    </source>
</reference>
<protein>
    <submittedName>
        <fullName evidence="2">Uncharacterized protein</fullName>
    </submittedName>
</protein>
<dbReference type="EMBL" id="JBHSXN010000002">
    <property type="protein sequence ID" value="MFC6953316.1"/>
    <property type="molecule type" value="Genomic_DNA"/>
</dbReference>
<feature type="transmembrane region" description="Helical" evidence="1">
    <location>
        <begin position="74"/>
        <end position="95"/>
    </location>
</feature>
<dbReference type="Proteomes" id="UP001596395">
    <property type="component" value="Unassembled WGS sequence"/>
</dbReference>
<organism evidence="2 3">
    <name type="scientific">Halorubellus litoreus</name>
    <dbReference type="NCBI Taxonomy" id="755308"/>
    <lineage>
        <taxon>Archaea</taxon>
        <taxon>Methanobacteriati</taxon>
        <taxon>Methanobacteriota</taxon>
        <taxon>Stenosarchaea group</taxon>
        <taxon>Halobacteria</taxon>
        <taxon>Halobacteriales</taxon>
        <taxon>Halorubellaceae</taxon>
        <taxon>Halorubellus</taxon>
    </lineage>
</organism>
<evidence type="ECO:0000256" key="1">
    <source>
        <dbReference type="SAM" id="Phobius"/>
    </source>
</evidence>
<accession>A0ABD5VE04</accession>
<name>A0ABD5VE04_9EURY</name>
<feature type="transmembrane region" description="Helical" evidence="1">
    <location>
        <begin position="20"/>
        <end position="53"/>
    </location>
</feature>
<keyword evidence="1" id="KW-0472">Membrane</keyword>
<comment type="caution">
    <text evidence="2">The sequence shown here is derived from an EMBL/GenBank/DDBJ whole genome shotgun (WGS) entry which is preliminary data.</text>
</comment>
<proteinExistence type="predicted"/>
<sequence length="162" mass="16335">MNVDIDPGVLLRESVPIAVVLGVWVALSLLGGAAAGPALRYAGVAMALGYVLVRSRSLADRTERASLSMAPAAIVRANATPVIGGAPWFVAARLLPVVGQGWEALGLPGGFTSPAPAIQFLAAAVGFLTVVLYVAVFARTHTTAVGDTGGRPSSTNAATGDD</sequence>
<gene>
    <name evidence="2" type="ORF">ACFQGB_10620</name>
</gene>
<keyword evidence="1" id="KW-1133">Transmembrane helix</keyword>
<keyword evidence="3" id="KW-1185">Reference proteome</keyword>
<evidence type="ECO:0000313" key="3">
    <source>
        <dbReference type="Proteomes" id="UP001596395"/>
    </source>
</evidence>
<feature type="transmembrane region" description="Helical" evidence="1">
    <location>
        <begin position="115"/>
        <end position="136"/>
    </location>
</feature>
<keyword evidence="1" id="KW-0812">Transmembrane</keyword>
<dbReference type="AlphaFoldDB" id="A0ABD5VE04"/>